<keyword evidence="2" id="KW-1185">Reference proteome</keyword>
<feature type="non-terminal residue" evidence="1">
    <location>
        <position position="1"/>
    </location>
</feature>
<dbReference type="AlphaFoldDB" id="A0A6V8PGH8"/>
<name>A0A6V8PGH8_9ACTN</name>
<dbReference type="EMBL" id="BLRZ01000325">
    <property type="protein sequence ID" value="GFP31433.1"/>
    <property type="molecule type" value="Genomic_DNA"/>
</dbReference>
<organism evidence="1 2">
    <name type="scientific">Candidatus Hakubella thermalkaliphila</name>
    <dbReference type="NCBI Taxonomy" id="2754717"/>
    <lineage>
        <taxon>Bacteria</taxon>
        <taxon>Bacillati</taxon>
        <taxon>Actinomycetota</taxon>
        <taxon>Actinomycetota incertae sedis</taxon>
        <taxon>Candidatus Hakubellales</taxon>
        <taxon>Candidatus Hakubellaceae</taxon>
        <taxon>Candidatus Hakubella</taxon>
    </lineage>
</organism>
<proteinExistence type="predicted"/>
<evidence type="ECO:0000313" key="1">
    <source>
        <dbReference type="EMBL" id="GFP31433.1"/>
    </source>
</evidence>
<protein>
    <submittedName>
        <fullName evidence="1">Uncharacterized protein</fullName>
    </submittedName>
</protein>
<sequence>SLGVRQCQRLFHQLGFTGDEAIMRNYLENKPNILRVRGL</sequence>
<gene>
    <name evidence="1" type="ORF">HKBW3S34_02353</name>
</gene>
<evidence type="ECO:0000313" key="2">
    <source>
        <dbReference type="Proteomes" id="UP000588083"/>
    </source>
</evidence>
<dbReference type="Proteomes" id="UP000588083">
    <property type="component" value="Unassembled WGS sequence"/>
</dbReference>
<reference evidence="1 2" key="1">
    <citation type="journal article" date="2020" name="Front. Microbiol.">
        <title>Single-cell genomics of novel Actinobacteria with the Wood-Ljungdahl pathway discovered in a serpentinizing system.</title>
        <authorList>
            <person name="Merino N."/>
            <person name="Kawai M."/>
            <person name="Boyd E.S."/>
            <person name="Colman D.R."/>
            <person name="McGlynn S.E."/>
            <person name="Nealson K.H."/>
            <person name="Kurokawa K."/>
            <person name="Hongoh Y."/>
        </authorList>
    </citation>
    <scope>NUCLEOTIDE SEQUENCE [LARGE SCALE GENOMIC DNA]</scope>
    <source>
        <strain evidence="1 2">S34</strain>
    </source>
</reference>
<comment type="caution">
    <text evidence="1">The sequence shown here is derived from an EMBL/GenBank/DDBJ whole genome shotgun (WGS) entry which is preliminary data.</text>
</comment>
<accession>A0A6V8PGH8</accession>